<dbReference type="AlphaFoldDB" id="A0A8X6YFR3"/>
<proteinExistence type="predicted"/>
<feature type="region of interest" description="Disordered" evidence="1">
    <location>
        <begin position="129"/>
        <end position="159"/>
    </location>
</feature>
<name>A0A8X6YFR3_9ARAC</name>
<gene>
    <name evidence="2" type="primary">AVEN_34620_1</name>
    <name evidence="2" type="ORF">TNIN_247751</name>
</gene>
<dbReference type="EMBL" id="BMAV01018846">
    <property type="protein sequence ID" value="GFY71483.1"/>
    <property type="molecule type" value="Genomic_DNA"/>
</dbReference>
<comment type="caution">
    <text evidence="2">The sequence shown here is derived from an EMBL/GenBank/DDBJ whole genome shotgun (WGS) entry which is preliminary data.</text>
</comment>
<keyword evidence="3" id="KW-1185">Reference proteome</keyword>
<sequence length="159" mass="17962">MLCDKFTILELLDLSLRVPEVGAVNFNILHTVLTRLVIELQFDHIRPMCYIHDEVAAQAAITKGKIEDPHIRGRAGLKPTKDIEDIKGMIKSADLKHIGLDSFLTPLVEDITKKVITEELALEVAEIGERKSDSKAEEMSEKEESKYCPQVTKSQIRYC</sequence>
<protein>
    <submittedName>
        <fullName evidence="2">Uncharacterized protein</fullName>
    </submittedName>
</protein>
<reference evidence="2" key="1">
    <citation type="submission" date="2020-08" db="EMBL/GenBank/DDBJ databases">
        <title>Multicomponent nature underlies the extraordinary mechanical properties of spider dragline silk.</title>
        <authorList>
            <person name="Kono N."/>
            <person name="Nakamura H."/>
            <person name="Mori M."/>
            <person name="Yoshida Y."/>
            <person name="Ohtoshi R."/>
            <person name="Malay A.D."/>
            <person name="Moran D.A.P."/>
            <person name="Tomita M."/>
            <person name="Numata K."/>
            <person name="Arakawa K."/>
        </authorList>
    </citation>
    <scope>NUCLEOTIDE SEQUENCE</scope>
</reference>
<evidence type="ECO:0000256" key="1">
    <source>
        <dbReference type="SAM" id="MobiDB-lite"/>
    </source>
</evidence>
<organism evidence="2 3">
    <name type="scientific">Trichonephila inaurata madagascariensis</name>
    <dbReference type="NCBI Taxonomy" id="2747483"/>
    <lineage>
        <taxon>Eukaryota</taxon>
        <taxon>Metazoa</taxon>
        <taxon>Ecdysozoa</taxon>
        <taxon>Arthropoda</taxon>
        <taxon>Chelicerata</taxon>
        <taxon>Arachnida</taxon>
        <taxon>Araneae</taxon>
        <taxon>Araneomorphae</taxon>
        <taxon>Entelegynae</taxon>
        <taxon>Araneoidea</taxon>
        <taxon>Nephilidae</taxon>
        <taxon>Trichonephila</taxon>
        <taxon>Trichonephila inaurata</taxon>
    </lineage>
</organism>
<evidence type="ECO:0000313" key="3">
    <source>
        <dbReference type="Proteomes" id="UP000886998"/>
    </source>
</evidence>
<dbReference type="Proteomes" id="UP000886998">
    <property type="component" value="Unassembled WGS sequence"/>
</dbReference>
<evidence type="ECO:0000313" key="2">
    <source>
        <dbReference type="EMBL" id="GFY71483.1"/>
    </source>
</evidence>
<accession>A0A8X6YFR3</accession>
<feature type="compositionally biased region" description="Basic and acidic residues" evidence="1">
    <location>
        <begin position="129"/>
        <end position="146"/>
    </location>
</feature>
<dbReference type="OrthoDB" id="6437621at2759"/>